<keyword evidence="1" id="KW-0378">Hydrolase</keyword>
<feature type="chain" id="PRO_5045922720" description="Dienelactone hydrolase" evidence="4">
    <location>
        <begin position="20"/>
        <end position="329"/>
    </location>
</feature>
<dbReference type="InterPro" id="IPR029058">
    <property type="entry name" value="AB_hydrolase_fold"/>
</dbReference>
<accession>A0ABU7LW67</accession>
<evidence type="ECO:0000313" key="5">
    <source>
        <dbReference type="EMBL" id="MEE2565808.1"/>
    </source>
</evidence>
<dbReference type="SUPFAM" id="SSF53474">
    <property type="entry name" value="alpha/beta-Hydrolases"/>
    <property type="match status" value="1"/>
</dbReference>
<keyword evidence="3" id="KW-0443">Lipid metabolism</keyword>
<protein>
    <recommendedName>
        <fullName evidence="7">Dienelactone hydrolase</fullName>
    </recommendedName>
</protein>
<keyword evidence="2" id="KW-0442">Lipid degradation</keyword>
<dbReference type="EMBL" id="JAZDRO010000001">
    <property type="protein sequence ID" value="MEE2565808.1"/>
    <property type="molecule type" value="Genomic_DNA"/>
</dbReference>
<sequence>MRLMSALLLVLFAGATALAQTGASSRDAPGPFDIAIEQDIWTDAARGRDVPVTIYRPAGDGPFPVIVFSHGLGGSRDAAPYLGRHWASWGFVGVFVQHPGTDQSVWQGLPRTEVMTALRRAARSPRAARNRFEDIPFVLDRIEALAESGDLPADPARMGIAGHSYGAHTVMAALGRDYGAIARLELDDPRLIAGAALSPPPGNRRTRGGAVYEGIAEPVLHLTGTEDSSPMDGDATPEDRLEAFESMGPAPQYLLIFDGGDHSVFGGRTRPGQPTPEIYPAIQADVAAATTLFFEAWLNGNAGARTALDGPDFITRFSPRAEARRRNLP</sequence>
<dbReference type="PANTHER" id="PTHR10272:SF0">
    <property type="entry name" value="PLATELET-ACTIVATING FACTOR ACETYLHYDROLASE"/>
    <property type="match status" value="1"/>
</dbReference>
<name>A0ABU7LW67_9PROT</name>
<dbReference type="Proteomes" id="UP001310692">
    <property type="component" value="Unassembled WGS sequence"/>
</dbReference>
<evidence type="ECO:0000256" key="3">
    <source>
        <dbReference type="ARBA" id="ARBA00023098"/>
    </source>
</evidence>
<evidence type="ECO:0000256" key="4">
    <source>
        <dbReference type="SAM" id="SignalP"/>
    </source>
</evidence>
<dbReference type="PANTHER" id="PTHR10272">
    <property type="entry name" value="PLATELET-ACTIVATING FACTOR ACETYLHYDROLASE"/>
    <property type="match status" value="1"/>
</dbReference>
<keyword evidence="4" id="KW-0732">Signal</keyword>
<dbReference type="Pfam" id="PF03403">
    <property type="entry name" value="PAF-AH_p_II"/>
    <property type="match status" value="1"/>
</dbReference>
<dbReference type="Gene3D" id="3.40.50.1820">
    <property type="entry name" value="alpha/beta hydrolase"/>
    <property type="match status" value="1"/>
</dbReference>
<evidence type="ECO:0000313" key="6">
    <source>
        <dbReference type="Proteomes" id="UP001310692"/>
    </source>
</evidence>
<keyword evidence="6" id="KW-1185">Reference proteome</keyword>
<comment type="caution">
    <text evidence="5">The sequence shown here is derived from an EMBL/GenBank/DDBJ whole genome shotgun (WGS) entry which is preliminary data.</text>
</comment>
<organism evidence="5 6">
    <name type="scientific">Hyphobacterium marinum</name>
    <dbReference type="NCBI Taxonomy" id="3116574"/>
    <lineage>
        <taxon>Bacteria</taxon>
        <taxon>Pseudomonadati</taxon>
        <taxon>Pseudomonadota</taxon>
        <taxon>Alphaproteobacteria</taxon>
        <taxon>Maricaulales</taxon>
        <taxon>Maricaulaceae</taxon>
        <taxon>Hyphobacterium</taxon>
    </lineage>
</organism>
<evidence type="ECO:0000256" key="2">
    <source>
        <dbReference type="ARBA" id="ARBA00022963"/>
    </source>
</evidence>
<evidence type="ECO:0008006" key="7">
    <source>
        <dbReference type="Google" id="ProtNLM"/>
    </source>
</evidence>
<reference evidence="5 6" key="1">
    <citation type="submission" date="2024-01" db="EMBL/GenBank/DDBJ databases">
        <title>Hyphobacterium bacterium isolated from marine sediment.</title>
        <authorList>
            <person name="Zhao S."/>
        </authorList>
    </citation>
    <scope>NUCLEOTIDE SEQUENCE [LARGE SCALE GENOMIC DNA]</scope>
    <source>
        <strain evidence="5 6">Y60-23</strain>
    </source>
</reference>
<evidence type="ECO:0000256" key="1">
    <source>
        <dbReference type="ARBA" id="ARBA00022801"/>
    </source>
</evidence>
<gene>
    <name evidence="5" type="ORF">V0U35_03870</name>
</gene>
<proteinExistence type="predicted"/>
<feature type="signal peptide" evidence="4">
    <location>
        <begin position="1"/>
        <end position="19"/>
    </location>
</feature>
<dbReference type="RefSeq" id="WP_330195340.1">
    <property type="nucleotide sequence ID" value="NZ_JAZDRO010000001.1"/>
</dbReference>